<gene>
    <name evidence="1" type="ORF">BDR25DRAFT_310303</name>
</gene>
<evidence type="ECO:0000313" key="2">
    <source>
        <dbReference type="Proteomes" id="UP000799755"/>
    </source>
</evidence>
<reference evidence="1" key="1">
    <citation type="journal article" date="2020" name="Stud. Mycol.">
        <title>101 Dothideomycetes genomes: a test case for predicting lifestyles and emergence of pathogens.</title>
        <authorList>
            <person name="Haridas S."/>
            <person name="Albert R."/>
            <person name="Binder M."/>
            <person name="Bloem J."/>
            <person name="Labutti K."/>
            <person name="Salamov A."/>
            <person name="Andreopoulos B."/>
            <person name="Baker S."/>
            <person name="Barry K."/>
            <person name="Bills G."/>
            <person name="Bluhm B."/>
            <person name="Cannon C."/>
            <person name="Castanera R."/>
            <person name="Culley D."/>
            <person name="Daum C."/>
            <person name="Ezra D."/>
            <person name="Gonzalez J."/>
            <person name="Henrissat B."/>
            <person name="Kuo A."/>
            <person name="Liang C."/>
            <person name="Lipzen A."/>
            <person name="Lutzoni F."/>
            <person name="Magnuson J."/>
            <person name="Mondo S."/>
            <person name="Nolan M."/>
            <person name="Ohm R."/>
            <person name="Pangilinan J."/>
            <person name="Park H.-J."/>
            <person name="Ramirez L."/>
            <person name="Alfaro M."/>
            <person name="Sun H."/>
            <person name="Tritt A."/>
            <person name="Yoshinaga Y."/>
            <person name="Zwiers L.-H."/>
            <person name="Turgeon B."/>
            <person name="Goodwin S."/>
            <person name="Spatafora J."/>
            <person name="Crous P."/>
            <person name="Grigoriev I."/>
        </authorList>
    </citation>
    <scope>NUCLEOTIDE SEQUENCE</scope>
    <source>
        <strain evidence="1">ATCC 200398</strain>
    </source>
</reference>
<dbReference type="Proteomes" id="UP000799755">
    <property type="component" value="Unassembled WGS sequence"/>
</dbReference>
<keyword evidence="2" id="KW-1185">Reference proteome</keyword>
<proteinExistence type="predicted"/>
<dbReference type="EMBL" id="MU003495">
    <property type="protein sequence ID" value="KAF2475846.1"/>
    <property type="molecule type" value="Genomic_DNA"/>
</dbReference>
<name>A0ACB6R9I2_9PLEO</name>
<protein>
    <submittedName>
        <fullName evidence="1">MFS general substrate transporter</fullName>
    </submittedName>
</protein>
<organism evidence="1 2">
    <name type="scientific">Lindgomyces ingoldianus</name>
    <dbReference type="NCBI Taxonomy" id="673940"/>
    <lineage>
        <taxon>Eukaryota</taxon>
        <taxon>Fungi</taxon>
        <taxon>Dikarya</taxon>
        <taxon>Ascomycota</taxon>
        <taxon>Pezizomycotina</taxon>
        <taxon>Dothideomycetes</taxon>
        <taxon>Pleosporomycetidae</taxon>
        <taxon>Pleosporales</taxon>
        <taxon>Lindgomycetaceae</taxon>
        <taxon>Lindgomyces</taxon>
    </lineage>
</organism>
<sequence length="624" mass="67140">MPRRKPITTRKGRDRSAEGSVMQSWRGLPGMGMSTCLIRLEEKAQNKSFITRGSEGCAMEQEKSSSFTLAPGANKQSASGVTTPDLMAEEKEPQPGYEQSVEEQEVATSGDGPVEEYPTGKLLVPILLALVCSVFLVALDMTIIGTAIPKITDEFDGLNMVSWYGSVYFMTYGGFQPASGKFFKYFPLKASFLGAISIFMVGSLICAVSQNSTTFVVGRAFAGVGAAGVATGAFTIVAFAAEPKLRPGLIGLVGAVYGLSSVLGPILGGVFADRVTWRWCFYFNLPVGGLSAILILFFFKTPPQAMTTKATWKEKFLQMDPLGVALVMAGIISFILAVEYGGQKKPWDSSTVIGLFVGFFLIWIAFIVWEYFNNDRAMLQRRLLSQRFVWLPSAFQFFFAASYFVLLYYLPIYFQSVDNRTAISSGVLNLPLVLAMAVGSTISGTVVSKTGHAAPFMAAGAVMATISAGLMYTFDIGTPMGKWIGYQLFYGAACGLGFQMGITIAQANAKMEDVSSVTATVFFFQTIGGSFSVSAAQSGFVNRMVSELVKTAPDVNPQMVIGTGATQIRHAFPADQVPAIVLAYMAGIKVTFALVVALVGFTCLLAVFIPRERLHADGVKDDVA</sequence>
<accession>A0ACB6R9I2</accession>
<comment type="caution">
    <text evidence="1">The sequence shown here is derived from an EMBL/GenBank/DDBJ whole genome shotgun (WGS) entry which is preliminary data.</text>
</comment>
<evidence type="ECO:0000313" key="1">
    <source>
        <dbReference type="EMBL" id="KAF2475846.1"/>
    </source>
</evidence>